<evidence type="ECO:0000256" key="2">
    <source>
        <dbReference type="ARBA" id="ARBA00023002"/>
    </source>
</evidence>
<dbReference type="SMART" id="SM00822">
    <property type="entry name" value="PKS_KR"/>
    <property type="match status" value="1"/>
</dbReference>
<name>A0ABS5EU89_9PROT</name>
<dbReference type="NCBIfam" id="NF005559">
    <property type="entry name" value="PRK07231.1"/>
    <property type="match status" value="1"/>
</dbReference>
<dbReference type="InterPro" id="IPR036291">
    <property type="entry name" value="NAD(P)-bd_dom_sf"/>
</dbReference>
<dbReference type="CDD" id="cd05233">
    <property type="entry name" value="SDR_c"/>
    <property type="match status" value="1"/>
</dbReference>
<comment type="similarity">
    <text evidence="1">Belongs to the short-chain dehydrogenases/reductases (SDR) family.</text>
</comment>
<dbReference type="PANTHER" id="PTHR24321:SF11">
    <property type="entry name" value="BLR0893 PROTEIN"/>
    <property type="match status" value="1"/>
</dbReference>
<keyword evidence="2 4" id="KW-0560">Oxidoreductase</keyword>
<dbReference type="PANTHER" id="PTHR24321">
    <property type="entry name" value="DEHYDROGENASES, SHORT CHAIN"/>
    <property type="match status" value="1"/>
</dbReference>
<dbReference type="SUPFAM" id="SSF51735">
    <property type="entry name" value="NAD(P)-binding Rossmann-fold domains"/>
    <property type="match status" value="1"/>
</dbReference>
<dbReference type="Proteomes" id="UP001196870">
    <property type="component" value="Unassembled WGS sequence"/>
</dbReference>
<gene>
    <name evidence="4" type="ORF">GXW71_05795</name>
</gene>
<reference evidence="5" key="1">
    <citation type="journal article" date="2021" name="Syst. Appl. Microbiol.">
        <title>Roseomonas hellenica sp. nov., isolated from roots of wild-growing Alkanna tinctoria.</title>
        <authorList>
            <person name="Rat A."/>
            <person name="Naranjo H.D."/>
            <person name="Lebbe L."/>
            <person name="Cnockaert M."/>
            <person name="Krigas N."/>
            <person name="Grigoriadou K."/>
            <person name="Maloupa E."/>
            <person name="Willems A."/>
        </authorList>
    </citation>
    <scope>NUCLEOTIDE SEQUENCE [LARGE SCALE GENOMIC DNA]</scope>
    <source>
        <strain evidence="5">LMG 31523</strain>
    </source>
</reference>
<dbReference type="RefSeq" id="WP_211851458.1">
    <property type="nucleotide sequence ID" value="NZ_JAAGBB010000005.1"/>
</dbReference>
<organism evidence="4 5">
    <name type="scientific">Plastoroseomonas hellenica</name>
    <dbReference type="NCBI Taxonomy" id="2687306"/>
    <lineage>
        <taxon>Bacteria</taxon>
        <taxon>Pseudomonadati</taxon>
        <taxon>Pseudomonadota</taxon>
        <taxon>Alphaproteobacteria</taxon>
        <taxon>Acetobacterales</taxon>
        <taxon>Acetobacteraceae</taxon>
        <taxon>Plastoroseomonas</taxon>
    </lineage>
</organism>
<dbReference type="Pfam" id="PF13561">
    <property type="entry name" value="adh_short_C2"/>
    <property type="match status" value="1"/>
</dbReference>
<dbReference type="PRINTS" id="PR00080">
    <property type="entry name" value="SDRFAMILY"/>
</dbReference>
<dbReference type="InterPro" id="IPR020904">
    <property type="entry name" value="Sc_DH/Rdtase_CS"/>
</dbReference>
<accession>A0ABS5EU89</accession>
<evidence type="ECO:0000259" key="3">
    <source>
        <dbReference type="SMART" id="SM00822"/>
    </source>
</evidence>
<sequence length="269" mass="27398">MVEVALTDLAGPVPVSRPNGRLAGKICLVTGGASGIGRAAAIRMAQEGAAAVVIAGRRQAAGEAAAAALRAAGAEALFVATDVTRDAEVGRLVAATLQRFGRLDAVFNNAGFQERRAPIAEQTDAVYAQVFDTNVRALAHCLRHQIPALLAGGGGAVVNNTSVSGLRNPNPGLALYAASKAAAIALTRSAAMEYAPQGVRINAVAPGRVVTEMMLASGIADMRQVAAGLPLRRMGHPEEVAAAVCWLLSEEAGYVVGHILCTDGGFLAG</sequence>
<dbReference type="PROSITE" id="PS00061">
    <property type="entry name" value="ADH_SHORT"/>
    <property type="match status" value="1"/>
</dbReference>
<dbReference type="EMBL" id="JAAGBB010000005">
    <property type="protein sequence ID" value="MBR0663868.1"/>
    <property type="molecule type" value="Genomic_DNA"/>
</dbReference>
<comment type="caution">
    <text evidence="4">The sequence shown here is derived from an EMBL/GenBank/DDBJ whole genome shotgun (WGS) entry which is preliminary data.</text>
</comment>
<proteinExistence type="inferred from homology"/>
<evidence type="ECO:0000313" key="4">
    <source>
        <dbReference type="EMBL" id="MBR0663868.1"/>
    </source>
</evidence>
<evidence type="ECO:0000256" key="1">
    <source>
        <dbReference type="ARBA" id="ARBA00006484"/>
    </source>
</evidence>
<dbReference type="Gene3D" id="3.40.50.720">
    <property type="entry name" value="NAD(P)-binding Rossmann-like Domain"/>
    <property type="match status" value="1"/>
</dbReference>
<evidence type="ECO:0000313" key="5">
    <source>
        <dbReference type="Proteomes" id="UP001196870"/>
    </source>
</evidence>
<dbReference type="EC" id="1.1.1.47" evidence="4"/>
<dbReference type="InterPro" id="IPR002347">
    <property type="entry name" value="SDR_fam"/>
</dbReference>
<keyword evidence="5" id="KW-1185">Reference proteome</keyword>
<feature type="domain" description="Ketoreductase" evidence="3">
    <location>
        <begin position="25"/>
        <end position="222"/>
    </location>
</feature>
<dbReference type="PRINTS" id="PR00081">
    <property type="entry name" value="GDHRDH"/>
</dbReference>
<protein>
    <submittedName>
        <fullName evidence="4">Glucose 1-dehydrogenase</fullName>
        <ecNumber evidence="4">1.1.1.47</ecNumber>
    </submittedName>
</protein>
<dbReference type="InterPro" id="IPR057326">
    <property type="entry name" value="KR_dom"/>
</dbReference>
<dbReference type="GO" id="GO:0047936">
    <property type="term" value="F:glucose 1-dehydrogenase [NAD(P)+] activity"/>
    <property type="evidence" value="ECO:0007669"/>
    <property type="project" value="UniProtKB-EC"/>
</dbReference>